<dbReference type="GO" id="GO:0016740">
    <property type="term" value="F:transferase activity"/>
    <property type="evidence" value="ECO:0007669"/>
    <property type="project" value="UniProtKB-KW"/>
</dbReference>
<evidence type="ECO:0000259" key="3">
    <source>
        <dbReference type="Pfam" id="PF06094"/>
    </source>
</evidence>
<dbReference type="PANTHER" id="PTHR31544">
    <property type="entry name" value="AIG2-LIKE PROTEIN D"/>
    <property type="match status" value="1"/>
</dbReference>
<dbReference type="RefSeq" id="WP_153533031.1">
    <property type="nucleotide sequence ID" value="NZ_WEGH01000002.1"/>
</dbReference>
<dbReference type="PANTHER" id="PTHR31544:SF2">
    <property type="entry name" value="AIG2-LIKE PROTEIN D"/>
    <property type="match status" value="1"/>
</dbReference>
<dbReference type="SUPFAM" id="SSF110857">
    <property type="entry name" value="Gamma-glutamyl cyclotransferase-like"/>
    <property type="match status" value="1"/>
</dbReference>
<evidence type="ECO:0000256" key="1">
    <source>
        <dbReference type="ARBA" id="ARBA00022679"/>
    </source>
</evidence>
<name>A0A7K0BUR4_9ACTN</name>
<dbReference type="InterPro" id="IPR045038">
    <property type="entry name" value="AIG2-like"/>
</dbReference>
<dbReference type="EMBL" id="WEGH01000002">
    <property type="protein sequence ID" value="MQY04883.1"/>
    <property type="molecule type" value="Genomic_DNA"/>
</dbReference>
<dbReference type="InterPro" id="IPR013024">
    <property type="entry name" value="GGCT-like"/>
</dbReference>
<evidence type="ECO:0000313" key="4">
    <source>
        <dbReference type="EMBL" id="MQY04883.1"/>
    </source>
</evidence>
<comment type="caution">
    <text evidence="4">The sequence shown here is derived from an EMBL/GenBank/DDBJ whole genome shotgun (WGS) entry which is preliminary data.</text>
</comment>
<dbReference type="Proteomes" id="UP000487268">
    <property type="component" value="Unassembled WGS sequence"/>
</dbReference>
<proteinExistence type="predicted"/>
<keyword evidence="5" id="KW-1185">Reference proteome</keyword>
<dbReference type="Pfam" id="PF06094">
    <property type="entry name" value="GGACT"/>
    <property type="match status" value="1"/>
</dbReference>
<sequence length="134" mass="14896">MSDDDGLFVYGTLRFPEVLHVLLGRVPDLAPARAAGWRVRALPGVVYPGLVADPAATADGMLITGLDEAEKRLLDAYEDDLYEIAVLPLDGGRRGRAYIWKGTAEDTDWDPVRFADHELISYVETCRGWRLGHR</sequence>
<dbReference type="Gene3D" id="3.10.490.10">
    <property type="entry name" value="Gamma-glutamyl cyclotransferase-like"/>
    <property type="match status" value="1"/>
</dbReference>
<reference evidence="4 5" key="1">
    <citation type="submission" date="2019-10" db="EMBL/GenBank/DDBJ databases">
        <title>Actinomadura rubteroloni sp. nov. and Actinomadura macrotermitis sp. nov., isolated from the gut of fungus growing-termite Macrotermes natalensis.</title>
        <authorList>
            <person name="Benndorf R."/>
            <person name="Martin K."/>
            <person name="Kuefner M."/>
            <person name="De Beer W."/>
            <person name="Kaster A.-K."/>
            <person name="Vollmers J."/>
            <person name="Poulsen M."/>
            <person name="Beemelmanns C."/>
        </authorList>
    </citation>
    <scope>NUCLEOTIDE SEQUENCE [LARGE SCALE GENOMIC DNA]</scope>
    <source>
        <strain evidence="4 5">RB68</strain>
    </source>
</reference>
<keyword evidence="1" id="KW-0808">Transferase</keyword>
<gene>
    <name evidence="4" type="ORF">ACRB68_29450</name>
</gene>
<organism evidence="4 5">
    <name type="scientific">Actinomadura macrotermitis</name>
    <dbReference type="NCBI Taxonomy" id="2585200"/>
    <lineage>
        <taxon>Bacteria</taxon>
        <taxon>Bacillati</taxon>
        <taxon>Actinomycetota</taxon>
        <taxon>Actinomycetes</taxon>
        <taxon>Streptosporangiales</taxon>
        <taxon>Thermomonosporaceae</taxon>
        <taxon>Actinomadura</taxon>
    </lineage>
</organism>
<dbReference type="OrthoDB" id="4227186at2"/>
<accession>A0A7K0BUR4</accession>
<evidence type="ECO:0000256" key="2">
    <source>
        <dbReference type="ARBA" id="ARBA00030602"/>
    </source>
</evidence>
<dbReference type="CDD" id="cd06661">
    <property type="entry name" value="GGCT_like"/>
    <property type="match status" value="1"/>
</dbReference>
<dbReference type="AlphaFoldDB" id="A0A7K0BUR4"/>
<protein>
    <recommendedName>
        <fullName evidence="2">Putative gamma-glutamylcyclotransferase</fullName>
    </recommendedName>
</protein>
<feature type="domain" description="Gamma-glutamylcyclotransferase AIG2-like" evidence="3">
    <location>
        <begin position="7"/>
        <end position="107"/>
    </location>
</feature>
<dbReference type="InterPro" id="IPR009288">
    <property type="entry name" value="AIG2-like_dom"/>
</dbReference>
<dbReference type="InterPro" id="IPR036568">
    <property type="entry name" value="GGCT-like_sf"/>
</dbReference>
<evidence type="ECO:0000313" key="5">
    <source>
        <dbReference type="Proteomes" id="UP000487268"/>
    </source>
</evidence>